<dbReference type="PROSITE" id="PS51257">
    <property type="entry name" value="PROKAR_LIPOPROTEIN"/>
    <property type="match status" value="1"/>
</dbReference>
<evidence type="ECO:0000313" key="1">
    <source>
        <dbReference type="EMBL" id="ARX85947.1"/>
    </source>
</evidence>
<proteinExistence type="predicted"/>
<organism evidence="1 2">
    <name type="scientific">Streptomyces alboflavus</name>
    <dbReference type="NCBI Taxonomy" id="67267"/>
    <lineage>
        <taxon>Bacteria</taxon>
        <taxon>Bacillati</taxon>
        <taxon>Actinomycetota</taxon>
        <taxon>Actinomycetes</taxon>
        <taxon>Kitasatosporales</taxon>
        <taxon>Streptomycetaceae</taxon>
        <taxon>Streptomyces</taxon>
    </lineage>
</organism>
<protein>
    <recommendedName>
        <fullName evidence="3">Galactose oxidase</fullName>
    </recommendedName>
</protein>
<dbReference type="eggNOG" id="COG4447">
    <property type="taxonomic scope" value="Bacteria"/>
</dbReference>
<name>A0A1Z1WHM6_9ACTN</name>
<dbReference type="AlphaFoldDB" id="A0A1Z1WHM6"/>
<dbReference type="STRING" id="67267.GCA_000716675_04244"/>
<gene>
    <name evidence="1" type="ORF">SMD44_05416</name>
</gene>
<keyword evidence="2" id="KW-1185">Reference proteome</keyword>
<dbReference type="KEGG" id="salf:SMD44_05416"/>
<dbReference type="EMBL" id="CP021748">
    <property type="protein sequence ID" value="ARX85947.1"/>
    <property type="molecule type" value="Genomic_DNA"/>
</dbReference>
<evidence type="ECO:0008006" key="3">
    <source>
        <dbReference type="Google" id="ProtNLM"/>
    </source>
</evidence>
<accession>A0A1Z1WHM6</accession>
<dbReference type="Proteomes" id="UP000195880">
    <property type="component" value="Chromosome"/>
</dbReference>
<sequence>MKAYRAVVSAIAGVLLLAGCGGDGGGSAGDADRSRAPGGTGSAKGSWKIVHIDKRGSGTVEAVTAAADDDIWAAGTDQGVARPDPYLLRYDGTTWRRTPLPAALGGRVSQPRLDASGPDNVWLHGVAPAGGSRIARWDGTRWRAVPKPPVEGAVGSLRAFAPDDVWALVGGRAAHWDGARWTVTSLPAVASRLDGSSGDHVWAVGYRDSGPGVGGAGGEQTQPAAMRWDARARAWKLTPTPAFRFPDPVPPEPGASLDGVLAVSRDEVWAYGVHSFDHGETPTGPATERVLLRWDGARWRQEPDADTDPCLSRPPVAHDGAGGLLLERHRFRTADGSCRKVPWQRLPATGAVTSGGKQQLWFEGVARVPGTKRFVGGGKVYVMQSGNPLVLPVVAVFEP</sequence>
<reference evidence="1 2" key="1">
    <citation type="submission" date="2017-05" db="EMBL/GenBank/DDBJ databases">
        <title>Streptomyces alboflavus Genome sequencing and assembly.</title>
        <authorList>
            <person name="Wang Y."/>
            <person name="Du B."/>
            <person name="Ding Y."/>
            <person name="Liu H."/>
            <person name="Hou Q."/>
            <person name="Liu K."/>
            <person name="Wang C."/>
            <person name="Yao L."/>
        </authorList>
    </citation>
    <scope>NUCLEOTIDE SEQUENCE [LARGE SCALE GENOMIC DNA]</scope>
    <source>
        <strain evidence="1 2">MDJK44</strain>
    </source>
</reference>
<evidence type="ECO:0000313" key="2">
    <source>
        <dbReference type="Proteomes" id="UP000195880"/>
    </source>
</evidence>
<dbReference type="OrthoDB" id="3454650at2"/>